<proteinExistence type="predicted"/>
<dbReference type="GO" id="GO:0000156">
    <property type="term" value="F:phosphorelay response regulator activity"/>
    <property type="evidence" value="ECO:0007669"/>
    <property type="project" value="InterPro"/>
</dbReference>
<evidence type="ECO:0000313" key="3">
    <source>
        <dbReference type="Proteomes" id="UP000217758"/>
    </source>
</evidence>
<dbReference type="GO" id="GO:0003677">
    <property type="term" value="F:DNA binding"/>
    <property type="evidence" value="ECO:0007669"/>
    <property type="project" value="InterPro"/>
</dbReference>
<dbReference type="PROSITE" id="PS50930">
    <property type="entry name" value="HTH_LYTTR"/>
    <property type="match status" value="1"/>
</dbReference>
<dbReference type="PANTHER" id="PTHR37299">
    <property type="entry name" value="TRANSCRIPTIONAL REGULATOR-RELATED"/>
    <property type="match status" value="1"/>
</dbReference>
<gene>
    <name evidence="2" type="ORF">SRT_16750</name>
</gene>
<keyword evidence="3" id="KW-1185">Reference proteome</keyword>
<dbReference type="RefSeq" id="WP_128833720.1">
    <property type="nucleotide sequence ID" value="NZ_AP014612.1"/>
</dbReference>
<dbReference type="EMBL" id="AP014612">
    <property type="protein sequence ID" value="BAQ24936.1"/>
    <property type="molecule type" value="Genomic_DNA"/>
</dbReference>
<dbReference type="Pfam" id="PF04397">
    <property type="entry name" value="LytTR"/>
    <property type="match status" value="1"/>
</dbReference>
<feature type="domain" description="HTH LytTR-type" evidence="1">
    <location>
        <begin position="48"/>
        <end position="152"/>
    </location>
</feature>
<dbReference type="PANTHER" id="PTHR37299:SF1">
    <property type="entry name" value="STAGE 0 SPORULATION PROTEIN A HOMOLOG"/>
    <property type="match status" value="1"/>
</dbReference>
<protein>
    <submittedName>
        <fullName evidence="2">Transcriptional regulator</fullName>
    </submittedName>
</protein>
<name>A0A1L7LL98_9STRE</name>
<dbReference type="Proteomes" id="UP000217758">
    <property type="component" value="Chromosome"/>
</dbReference>
<evidence type="ECO:0000259" key="1">
    <source>
        <dbReference type="PROSITE" id="PS50930"/>
    </source>
</evidence>
<sequence>MVKSQFEEDSQISTDTPLVLVKAAEKTPAIQHLLDYIDNYQMVSSNAIPIKSMDKIVMLKLDDIVLADVNQTTLKIYTLTGVFTTTETLVHFSNRLSKTNFIQISKHALINLDHLESLSDSFSGNMMAKLSNNIKSSVSRKYVKDLMTQLGI</sequence>
<dbReference type="Gene3D" id="2.40.50.1020">
    <property type="entry name" value="LytTr DNA-binding domain"/>
    <property type="match status" value="1"/>
</dbReference>
<organism evidence="2 3">
    <name type="scientific">Streptococcus troglodytae</name>
    <dbReference type="NCBI Taxonomy" id="1111760"/>
    <lineage>
        <taxon>Bacteria</taxon>
        <taxon>Bacillati</taxon>
        <taxon>Bacillota</taxon>
        <taxon>Bacilli</taxon>
        <taxon>Lactobacillales</taxon>
        <taxon>Streptococcaceae</taxon>
        <taxon>Streptococcus</taxon>
    </lineage>
</organism>
<dbReference type="InterPro" id="IPR046947">
    <property type="entry name" value="LytR-like"/>
</dbReference>
<dbReference type="SMART" id="SM00850">
    <property type="entry name" value="LytTR"/>
    <property type="match status" value="1"/>
</dbReference>
<dbReference type="AlphaFoldDB" id="A0A1L7LL98"/>
<accession>A0A1L7LL98</accession>
<reference evidence="2 3" key="1">
    <citation type="journal article" date="2016" name="Microbiol. Immunol.">
        <title>Complete genome sequence of Streptococcus troglodytae TKU31 isolated from the oral cavity of a chimpanzee (Pan troglodytes).</title>
        <authorList>
            <person name="Okamoto M."/>
            <person name="Naito M."/>
            <person name="Miyanohara M."/>
            <person name="Imai S."/>
            <person name="Nomura Y."/>
            <person name="Saito W."/>
            <person name="Momoi Y."/>
            <person name="Takada K."/>
            <person name="Miyabe-Nishiwaki T."/>
            <person name="Tomonaga M."/>
            <person name="Hanada N."/>
        </authorList>
    </citation>
    <scope>NUCLEOTIDE SEQUENCE [LARGE SCALE GENOMIC DNA]</scope>
    <source>
        <strain evidence="3">TKU 31</strain>
    </source>
</reference>
<evidence type="ECO:0000313" key="2">
    <source>
        <dbReference type="EMBL" id="BAQ24936.1"/>
    </source>
</evidence>
<dbReference type="KEGG" id="strg:SRT_16750"/>
<dbReference type="InterPro" id="IPR007492">
    <property type="entry name" value="LytTR_DNA-bd_dom"/>
</dbReference>